<proteinExistence type="predicted"/>
<accession>A0A9W9ZVX0</accession>
<organism evidence="3 4">
    <name type="scientific">Desmophyllum pertusum</name>
    <dbReference type="NCBI Taxonomy" id="174260"/>
    <lineage>
        <taxon>Eukaryota</taxon>
        <taxon>Metazoa</taxon>
        <taxon>Cnidaria</taxon>
        <taxon>Anthozoa</taxon>
        <taxon>Hexacorallia</taxon>
        <taxon>Scleractinia</taxon>
        <taxon>Caryophylliina</taxon>
        <taxon>Caryophylliidae</taxon>
        <taxon>Desmophyllum</taxon>
    </lineage>
</organism>
<dbReference type="GO" id="GO:0007165">
    <property type="term" value="P:signal transduction"/>
    <property type="evidence" value="ECO:0007669"/>
    <property type="project" value="InterPro"/>
</dbReference>
<dbReference type="InterPro" id="IPR000488">
    <property type="entry name" value="Death_dom"/>
</dbReference>
<reference evidence="3" key="1">
    <citation type="submission" date="2023-01" db="EMBL/GenBank/DDBJ databases">
        <title>Genome assembly of the deep-sea coral Lophelia pertusa.</title>
        <authorList>
            <person name="Herrera S."/>
            <person name="Cordes E."/>
        </authorList>
    </citation>
    <scope>NUCLEOTIDE SEQUENCE</scope>
    <source>
        <strain evidence="3">USNM1676648</strain>
        <tissue evidence="3">Polyp</tissue>
    </source>
</reference>
<feature type="region of interest" description="Disordered" evidence="1">
    <location>
        <begin position="598"/>
        <end position="636"/>
    </location>
</feature>
<evidence type="ECO:0000256" key="1">
    <source>
        <dbReference type="SAM" id="MobiDB-lite"/>
    </source>
</evidence>
<dbReference type="EMBL" id="MU825448">
    <property type="protein sequence ID" value="KAJ7388867.1"/>
    <property type="molecule type" value="Genomic_DNA"/>
</dbReference>
<keyword evidence="4" id="KW-1185">Reference proteome</keyword>
<evidence type="ECO:0000313" key="4">
    <source>
        <dbReference type="Proteomes" id="UP001163046"/>
    </source>
</evidence>
<feature type="compositionally biased region" description="Polar residues" evidence="1">
    <location>
        <begin position="601"/>
        <end position="619"/>
    </location>
</feature>
<dbReference type="AlphaFoldDB" id="A0A9W9ZVX0"/>
<dbReference type="OrthoDB" id="5986305at2759"/>
<protein>
    <recommendedName>
        <fullName evidence="2">Death domain-containing protein</fullName>
    </recommendedName>
</protein>
<evidence type="ECO:0000259" key="2">
    <source>
        <dbReference type="PROSITE" id="PS50017"/>
    </source>
</evidence>
<feature type="domain" description="Death" evidence="2">
    <location>
        <begin position="143"/>
        <end position="193"/>
    </location>
</feature>
<dbReference type="Proteomes" id="UP001163046">
    <property type="component" value="Unassembled WGS sequence"/>
</dbReference>
<sequence>MSQDIYQEQSYREQEDSALMQLKSDGFEELGSNVGQERGYIYNQESLTVSIQLGEGYKPVNSQQESIEFTVHVHSSVWWSTGHAIRVTLQGSSADANSPKILRGRIAVQGQHGHVLEDHFYQSDLCAYVRRILGVERVIFNLKLVAQKLGLSEQMLNQVVTDHWQSEAEQLKRVLKNWLERQANTEERQANTDERQANTEDCAVLRKALEGLEPEEYKVKERGQLHVRNLRELALIYKGLQHNDPHMVKYLGREIKALCKSVLRDCCIEMATSEMGFNLETEKYATFLVLHRRISKDVAKKFKNMHSSSEDYRASDIFLMIVPHLIQAIKEVFKDERIPQAQSGLRGMDDTEALNEIASDIKKTVENKNISWLSCHVCKILENLCLNNNDDDRSTEDEIRNWGGSLSIITMLSFLKKFFQCSEAQRLYSRLRVFSVSIREIQLNPSDFEGSFLRDFYNVALSLLQFAKFDPSQLVRFKLIIPTNSSNTQANDVLKYDKSNETFSQQFWIRKESEGELRLEAIAHVHMKGHIRSIGARRNMRCTKAGTVVELRLSHKWGSETIDLEDFVTLTDPTARGTCVPDLEITAEMGQLTIRNEYPTLPTTSDSTVGNYNRSSSFVHQPRGHVGKNDSSSTLS</sequence>
<gene>
    <name evidence="3" type="ORF">OS493_035207</name>
</gene>
<name>A0A9W9ZVX0_9CNID</name>
<dbReference type="PROSITE" id="PS50017">
    <property type="entry name" value="DEATH_DOMAIN"/>
    <property type="match status" value="1"/>
</dbReference>
<evidence type="ECO:0000313" key="3">
    <source>
        <dbReference type="EMBL" id="KAJ7388867.1"/>
    </source>
</evidence>
<comment type="caution">
    <text evidence="3">The sequence shown here is derived from an EMBL/GenBank/DDBJ whole genome shotgun (WGS) entry which is preliminary data.</text>
</comment>